<dbReference type="InterPro" id="IPR025531">
    <property type="entry name" value="DUF4418"/>
</dbReference>
<dbReference type="Proteomes" id="UP000006094">
    <property type="component" value="Chromosome"/>
</dbReference>
<feature type="transmembrane region" description="Helical" evidence="1">
    <location>
        <begin position="77"/>
        <end position="99"/>
    </location>
</feature>
<gene>
    <name evidence="2" type="ordered locus">Curi_c20000</name>
</gene>
<evidence type="ECO:0000313" key="2">
    <source>
        <dbReference type="EMBL" id="AFS79004.1"/>
    </source>
</evidence>
<name>K0B0E5_GOTA9</name>
<evidence type="ECO:0000256" key="1">
    <source>
        <dbReference type="SAM" id="Phobius"/>
    </source>
</evidence>
<proteinExistence type="predicted"/>
<dbReference type="eggNOG" id="ENOG5033A3C">
    <property type="taxonomic scope" value="Bacteria"/>
</dbReference>
<dbReference type="KEGG" id="cad:Curi_c20000"/>
<keyword evidence="1" id="KW-1133">Transmembrane helix</keyword>
<protein>
    <recommendedName>
        <fullName evidence="4">DUF4418 domain-containing protein</fullName>
    </recommendedName>
</protein>
<evidence type="ECO:0008006" key="4">
    <source>
        <dbReference type="Google" id="ProtNLM"/>
    </source>
</evidence>
<feature type="transmembrane region" description="Helical" evidence="1">
    <location>
        <begin position="12"/>
        <end position="30"/>
    </location>
</feature>
<accession>K0B0E5</accession>
<sequence length="136" mass="14698">MNKSSSKVLNGILVLVGFIVISAILIWSPVCEKMIELANGNMTHMRCFYTGQASILLSIVLIVAGIESLFMNTRKPWTFIAIGILFLVVTSDSVLGIGLCIKETMPCHSTAVWIRGGGILTIICGLLSLVKGDTRQ</sequence>
<dbReference type="HOGENOM" id="CLU_134846_3_0_9"/>
<dbReference type="STRING" id="1128398.Curi_c20000"/>
<feature type="transmembrane region" description="Helical" evidence="1">
    <location>
        <begin position="111"/>
        <end position="130"/>
    </location>
</feature>
<organism evidence="2 3">
    <name type="scientific">Gottschalkia acidurici (strain ATCC 7906 / DSM 604 / BCRC 14475 / CIP 104303 / KCTC 5404 / NCIMB 10678 / 9a)</name>
    <name type="common">Clostridium acidurici</name>
    <dbReference type="NCBI Taxonomy" id="1128398"/>
    <lineage>
        <taxon>Bacteria</taxon>
        <taxon>Bacillati</taxon>
        <taxon>Bacillota</taxon>
        <taxon>Tissierellia</taxon>
        <taxon>Tissierellales</taxon>
        <taxon>Gottschalkiaceae</taxon>
        <taxon>Gottschalkia</taxon>
    </lineage>
</organism>
<dbReference type="AlphaFoldDB" id="K0B0E5"/>
<dbReference type="OrthoDB" id="2087407at2"/>
<reference evidence="2 3" key="1">
    <citation type="journal article" date="2012" name="PLoS ONE">
        <title>The purine-utilizing bacterium Clostridium acidurici 9a: a genome-guided metabolic reconsideration.</title>
        <authorList>
            <person name="Hartwich K."/>
            <person name="Poehlein A."/>
            <person name="Daniel R."/>
        </authorList>
    </citation>
    <scope>NUCLEOTIDE SEQUENCE [LARGE SCALE GENOMIC DNA]</scope>
    <source>
        <strain evidence="3">ATCC 7906 / DSM 604 / BCRC 14475 / CIP 104303 / KCTC 5404 / NCIMB 10678 / 9a</strain>
    </source>
</reference>
<keyword evidence="3" id="KW-1185">Reference proteome</keyword>
<dbReference type="RefSeq" id="WP_014968140.1">
    <property type="nucleotide sequence ID" value="NC_018664.1"/>
</dbReference>
<keyword evidence="1" id="KW-0812">Transmembrane</keyword>
<evidence type="ECO:0000313" key="3">
    <source>
        <dbReference type="Proteomes" id="UP000006094"/>
    </source>
</evidence>
<keyword evidence="1" id="KW-0472">Membrane</keyword>
<feature type="transmembrane region" description="Helical" evidence="1">
    <location>
        <begin position="50"/>
        <end position="70"/>
    </location>
</feature>
<dbReference type="Pfam" id="PF14387">
    <property type="entry name" value="DUF4418"/>
    <property type="match status" value="1"/>
</dbReference>
<dbReference type="EMBL" id="CP003326">
    <property type="protein sequence ID" value="AFS79004.1"/>
    <property type="molecule type" value="Genomic_DNA"/>
</dbReference>